<dbReference type="InterPro" id="IPR003439">
    <property type="entry name" value="ABC_transporter-like_ATP-bd"/>
</dbReference>
<evidence type="ECO:0000256" key="8">
    <source>
        <dbReference type="SAM" id="MobiDB-lite"/>
    </source>
</evidence>
<feature type="domain" description="ABC transporter" evidence="10">
    <location>
        <begin position="379"/>
        <end position="615"/>
    </location>
</feature>
<evidence type="ECO:0000259" key="10">
    <source>
        <dbReference type="PROSITE" id="PS50893"/>
    </source>
</evidence>
<dbReference type="GO" id="GO:0016887">
    <property type="term" value="F:ATP hydrolysis activity"/>
    <property type="evidence" value="ECO:0007669"/>
    <property type="project" value="InterPro"/>
</dbReference>
<reference evidence="12 13" key="1">
    <citation type="submission" date="2017-03" db="EMBL/GenBank/DDBJ databases">
        <title>Lifting the veil on microbial sulfur biogeochemistry in mining wastewaters.</title>
        <authorList>
            <person name="Kantor R.S."/>
            <person name="Colenbrander Nelson T."/>
            <person name="Marshall S."/>
            <person name="Bennett D."/>
            <person name="Apte S."/>
            <person name="Camacho D."/>
            <person name="Thomas B.C."/>
            <person name="Warren L.A."/>
            <person name="Banfield J.F."/>
        </authorList>
    </citation>
    <scope>NUCLEOTIDE SEQUENCE [LARGE SCALE GENOMIC DNA]</scope>
    <source>
        <strain evidence="12">32-69-9</strain>
    </source>
</reference>
<organism evidence="12 13">
    <name type="scientific">Brevundimonas subvibrioides</name>
    <dbReference type="NCBI Taxonomy" id="74313"/>
    <lineage>
        <taxon>Bacteria</taxon>
        <taxon>Pseudomonadati</taxon>
        <taxon>Pseudomonadota</taxon>
        <taxon>Alphaproteobacteria</taxon>
        <taxon>Caulobacterales</taxon>
        <taxon>Caulobacteraceae</taxon>
        <taxon>Brevundimonas</taxon>
    </lineage>
</organism>
<dbReference type="InterPro" id="IPR027417">
    <property type="entry name" value="P-loop_NTPase"/>
</dbReference>
<evidence type="ECO:0000256" key="4">
    <source>
        <dbReference type="ARBA" id="ARBA00022840"/>
    </source>
</evidence>
<feature type="transmembrane region" description="Helical" evidence="9">
    <location>
        <begin position="317"/>
        <end position="336"/>
    </location>
</feature>
<dbReference type="NCBIfam" id="TIGR02204">
    <property type="entry name" value="MsbA_rel"/>
    <property type="match status" value="1"/>
</dbReference>
<sequence>MTDTAAPRLDSPTGAGSTAGRPGAGAVLVEQLGEAGQRRDRSRDVRPLLRLWPFLVRHRIDALIAMFWLLASTGASLALTATARGAIDHGFENGGQNIDRWFLFLGANAVALGIATAVRYFYVTKTGERVIADLRKSLFERILGLDPAFFARMRTGEVLSRLTTDIALVETLLTTSVSFALRNLLTLIGGVALLFVVSPKLTGLVLLTAPLLIAPIFIFGRQVRKLTVRSQDRFANAVGFAGESVDAIETVQAFGRVDSATTRFGGVVEEAFGVSLTRMRARAWMTALVIVVIFGGITFVLWLGAQDVARGTMTPGALLQFVLLSVFTAGAVGALGESWGDVQKASGAMERIDELMRAQAEIAAPEQPVALPSPPEGRVAMAGVRFAYPGRPDLPALKGFDLTVRPGETVALVGPSGAGKSTVFRLLLRFYDPQGGSVSVDGVDVKTADPVEVRGRFAWVSQEAPLFSGSALENIRFGREAASEDEVRQAAEEAQALGFVQALPEGFATPLGERGKSLSGGQRQRLAIARALVRDAPILLLDEATSALDAENEALVQAALDQAMEGRTTLVIAHRLATVLRADRIVVMEDGMAVQEGTHHELVAKGGLYARLAELQFRES</sequence>
<dbReference type="InterPro" id="IPR011527">
    <property type="entry name" value="ABC1_TM_dom"/>
</dbReference>
<keyword evidence="6 9" id="KW-0472">Membrane</keyword>
<evidence type="ECO:0000259" key="11">
    <source>
        <dbReference type="PROSITE" id="PS50929"/>
    </source>
</evidence>
<dbReference type="InterPro" id="IPR017871">
    <property type="entry name" value="ABC_transporter-like_CS"/>
</dbReference>
<feature type="domain" description="ABC transmembrane type-1" evidence="11">
    <location>
        <begin position="63"/>
        <end position="344"/>
    </location>
</feature>
<feature type="transmembrane region" description="Helical" evidence="9">
    <location>
        <begin position="60"/>
        <end position="81"/>
    </location>
</feature>
<dbReference type="Proteomes" id="UP000215595">
    <property type="component" value="Unassembled WGS sequence"/>
</dbReference>
<keyword evidence="3" id="KW-0547">Nucleotide-binding</keyword>
<evidence type="ECO:0000256" key="1">
    <source>
        <dbReference type="ARBA" id="ARBA00004651"/>
    </source>
</evidence>
<dbReference type="Gene3D" id="1.20.1560.10">
    <property type="entry name" value="ABC transporter type 1, transmembrane domain"/>
    <property type="match status" value="1"/>
</dbReference>
<feature type="transmembrane region" description="Helical" evidence="9">
    <location>
        <begin position="101"/>
        <end position="122"/>
    </location>
</feature>
<protein>
    <submittedName>
        <fullName evidence="12">ABC transporter</fullName>
    </submittedName>
</protein>
<evidence type="ECO:0000256" key="7">
    <source>
        <dbReference type="ARBA" id="ARBA00024725"/>
    </source>
</evidence>
<dbReference type="InterPro" id="IPR011918">
    <property type="entry name" value="ABC_MsbA_ATP-bd"/>
</dbReference>
<dbReference type="GO" id="GO:0005886">
    <property type="term" value="C:plasma membrane"/>
    <property type="evidence" value="ECO:0007669"/>
    <property type="project" value="UniProtKB-SubCell"/>
</dbReference>
<dbReference type="Gene3D" id="3.40.50.300">
    <property type="entry name" value="P-loop containing nucleotide triphosphate hydrolases"/>
    <property type="match status" value="1"/>
</dbReference>
<proteinExistence type="predicted"/>
<dbReference type="SUPFAM" id="SSF90123">
    <property type="entry name" value="ABC transporter transmembrane region"/>
    <property type="match status" value="1"/>
</dbReference>
<dbReference type="SUPFAM" id="SSF52540">
    <property type="entry name" value="P-loop containing nucleoside triphosphate hydrolases"/>
    <property type="match status" value="1"/>
</dbReference>
<comment type="subcellular location">
    <subcellularLocation>
        <location evidence="1">Cell membrane</location>
        <topology evidence="1">Multi-pass membrane protein</topology>
    </subcellularLocation>
</comment>
<dbReference type="PROSITE" id="PS50929">
    <property type="entry name" value="ABC_TM1F"/>
    <property type="match status" value="1"/>
</dbReference>
<dbReference type="PANTHER" id="PTHR43394">
    <property type="entry name" value="ATP-DEPENDENT PERMEASE MDL1, MITOCHONDRIAL"/>
    <property type="match status" value="1"/>
</dbReference>
<dbReference type="InterPro" id="IPR003593">
    <property type="entry name" value="AAA+_ATPase"/>
</dbReference>
<feature type="transmembrane region" description="Helical" evidence="9">
    <location>
        <begin position="283"/>
        <end position="305"/>
    </location>
</feature>
<feature type="region of interest" description="Disordered" evidence="8">
    <location>
        <begin position="1"/>
        <end position="23"/>
    </location>
</feature>
<name>A0A258FME8_9CAUL</name>
<dbReference type="EMBL" id="NCEB01000019">
    <property type="protein sequence ID" value="OYX32932.1"/>
    <property type="molecule type" value="Genomic_DNA"/>
</dbReference>
<dbReference type="InterPro" id="IPR036640">
    <property type="entry name" value="ABC1_TM_sf"/>
</dbReference>
<accession>A0A258FME8</accession>
<feature type="transmembrane region" description="Helical" evidence="9">
    <location>
        <begin position="203"/>
        <end position="220"/>
    </location>
</feature>
<comment type="caution">
    <text evidence="12">The sequence shown here is derived from an EMBL/GenBank/DDBJ whole genome shotgun (WGS) entry which is preliminary data.</text>
</comment>
<evidence type="ECO:0000256" key="6">
    <source>
        <dbReference type="ARBA" id="ARBA00023136"/>
    </source>
</evidence>
<comment type="function">
    <text evidence="7">Part of an ABC transporter complex. Transmembrane domains (TMD) form a pore in the inner membrane and the ATP-binding domain (NBD) is responsible for energy generation.</text>
</comment>
<feature type="transmembrane region" description="Helical" evidence="9">
    <location>
        <begin position="179"/>
        <end position="197"/>
    </location>
</feature>
<dbReference type="GO" id="GO:0090374">
    <property type="term" value="P:oligopeptide export from mitochondrion"/>
    <property type="evidence" value="ECO:0007669"/>
    <property type="project" value="TreeGrafter"/>
</dbReference>
<evidence type="ECO:0000313" key="13">
    <source>
        <dbReference type="Proteomes" id="UP000215595"/>
    </source>
</evidence>
<dbReference type="GO" id="GO:0015421">
    <property type="term" value="F:ABC-type oligopeptide transporter activity"/>
    <property type="evidence" value="ECO:0007669"/>
    <property type="project" value="TreeGrafter"/>
</dbReference>
<dbReference type="Pfam" id="PF00005">
    <property type="entry name" value="ABC_tran"/>
    <property type="match status" value="1"/>
</dbReference>
<keyword evidence="5 9" id="KW-1133">Transmembrane helix</keyword>
<keyword evidence="2 9" id="KW-0812">Transmembrane</keyword>
<dbReference type="SMART" id="SM00382">
    <property type="entry name" value="AAA"/>
    <property type="match status" value="1"/>
</dbReference>
<evidence type="ECO:0000256" key="2">
    <source>
        <dbReference type="ARBA" id="ARBA00022692"/>
    </source>
</evidence>
<evidence type="ECO:0000256" key="3">
    <source>
        <dbReference type="ARBA" id="ARBA00022741"/>
    </source>
</evidence>
<dbReference type="GO" id="GO:0005524">
    <property type="term" value="F:ATP binding"/>
    <property type="evidence" value="ECO:0007669"/>
    <property type="project" value="UniProtKB-KW"/>
</dbReference>
<keyword evidence="4" id="KW-0067">ATP-binding</keyword>
<dbReference type="CDD" id="cd18575">
    <property type="entry name" value="ABC_6TM_bac_exporter_ABCB8_10_like"/>
    <property type="match status" value="1"/>
</dbReference>
<gene>
    <name evidence="12" type="ORF">B7Z01_09845</name>
</gene>
<dbReference type="FunFam" id="3.40.50.300:FF:000218">
    <property type="entry name" value="Multidrug ABC transporter ATP-binding protein"/>
    <property type="match status" value="1"/>
</dbReference>
<dbReference type="PANTHER" id="PTHR43394:SF1">
    <property type="entry name" value="ATP-BINDING CASSETTE SUB-FAMILY B MEMBER 10, MITOCHONDRIAL"/>
    <property type="match status" value="1"/>
</dbReference>
<dbReference type="AlphaFoldDB" id="A0A258FME8"/>
<dbReference type="PROSITE" id="PS00211">
    <property type="entry name" value="ABC_TRANSPORTER_1"/>
    <property type="match status" value="1"/>
</dbReference>
<dbReference type="Pfam" id="PF00664">
    <property type="entry name" value="ABC_membrane"/>
    <property type="match status" value="1"/>
</dbReference>
<evidence type="ECO:0000313" key="12">
    <source>
        <dbReference type="EMBL" id="OYX32932.1"/>
    </source>
</evidence>
<dbReference type="InterPro" id="IPR039421">
    <property type="entry name" value="Type_1_exporter"/>
</dbReference>
<evidence type="ECO:0000256" key="5">
    <source>
        <dbReference type="ARBA" id="ARBA00022989"/>
    </source>
</evidence>
<evidence type="ECO:0000256" key="9">
    <source>
        <dbReference type="SAM" id="Phobius"/>
    </source>
</evidence>
<dbReference type="PROSITE" id="PS50893">
    <property type="entry name" value="ABC_TRANSPORTER_2"/>
    <property type="match status" value="1"/>
</dbReference>